<reference evidence="3" key="2">
    <citation type="submission" date="2023-05" db="EMBL/GenBank/DDBJ databases">
        <authorList>
            <consortium name="Lawrence Berkeley National Laboratory"/>
            <person name="Steindorff A."/>
            <person name="Hensen N."/>
            <person name="Bonometti L."/>
            <person name="Westerberg I."/>
            <person name="Brannstrom I.O."/>
            <person name="Guillou S."/>
            <person name="Cros-Aarteil S."/>
            <person name="Calhoun S."/>
            <person name="Haridas S."/>
            <person name="Kuo A."/>
            <person name="Mondo S."/>
            <person name="Pangilinan J."/>
            <person name="Riley R."/>
            <person name="Labutti K."/>
            <person name="Andreopoulos B."/>
            <person name="Lipzen A."/>
            <person name="Chen C."/>
            <person name="Yanf M."/>
            <person name="Daum C."/>
            <person name="Ng V."/>
            <person name="Clum A."/>
            <person name="Ohm R."/>
            <person name="Martin F."/>
            <person name="Silar P."/>
            <person name="Natvig D."/>
            <person name="Lalanne C."/>
            <person name="Gautier V."/>
            <person name="Ament-Velasquez S.L."/>
            <person name="Kruys A."/>
            <person name="Hutchinson M.I."/>
            <person name="Powell A.J."/>
            <person name="Barry K."/>
            <person name="Miller A.N."/>
            <person name="Grigoriev I.V."/>
            <person name="Debuchy R."/>
            <person name="Gladieux P."/>
            <person name="Thoren M.H."/>
            <person name="Johannesson H."/>
        </authorList>
    </citation>
    <scope>NUCLEOTIDE SEQUENCE</scope>
    <source>
        <strain evidence="3">CBS 141.50</strain>
    </source>
</reference>
<keyword evidence="2" id="KW-0732">Signal</keyword>
<feature type="chain" id="PRO_5042920162" description="F-box domain-containing protein" evidence="2">
    <location>
        <begin position="17"/>
        <end position="509"/>
    </location>
</feature>
<feature type="transmembrane region" description="Helical" evidence="1">
    <location>
        <begin position="52"/>
        <end position="69"/>
    </location>
</feature>
<proteinExistence type="predicted"/>
<reference evidence="3" key="1">
    <citation type="journal article" date="2023" name="Mol. Phylogenet. Evol.">
        <title>Genome-scale phylogeny and comparative genomics of the fungal order Sordariales.</title>
        <authorList>
            <person name="Hensen N."/>
            <person name="Bonometti L."/>
            <person name="Westerberg I."/>
            <person name="Brannstrom I.O."/>
            <person name="Guillou S."/>
            <person name="Cros-Aarteil S."/>
            <person name="Calhoun S."/>
            <person name="Haridas S."/>
            <person name="Kuo A."/>
            <person name="Mondo S."/>
            <person name="Pangilinan J."/>
            <person name="Riley R."/>
            <person name="LaButti K."/>
            <person name="Andreopoulos B."/>
            <person name="Lipzen A."/>
            <person name="Chen C."/>
            <person name="Yan M."/>
            <person name="Daum C."/>
            <person name="Ng V."/>
            <person name="Clum A."/>
            <person name="Steindorff A."/>
            <person name="Ohm R.A."/>
            <person name="Martin F."/>
            <person name="Silar P."/>
            <person name="Natvig D.O."/>
            <person name="Lalanne C."/>
            <person name="Gautier V."/>
            <person name="Ament-Velasquez S.L."/>
            <person name="Kruys A."/>
            <person name="Hutchinson M.I."/>
            <person name="Powell A.J."/>
            <person name="Barry K."/>
            <person name="Miller A.N."/>
            <person name="Grigoriev I.V."/>
            <person name="Debuchy R."/>
            <person name="Gladieux P."/>
            <person name="Hiltunen Thoren M."/>
            <person name="Johannesson H."/>
        </authorList>
    </citation>
    <scope>NUCLEOTIDE SEQUENCE</scope>
    <source>
        <strain evidence="3">CBS 141.50</strain>
    </source>
</reference>
<name>A0AAN6ZND9_9PEZI</name>
<feature type="transmembrane region" description="Helical" evidence="1">
    <location>
        <begin position="9"/>
        <end position="32"/>
    </location>
</feature>
<accession>A0AAN6ZND9</accession>
<keyword evidence="4" id="KW-1185">Reference proteome</keyword>
<organism evidence="3 4">
    <name type="scientific">Dichotomopilus funicola</name>
    <dbReference type="NCBI Taxonomy" id="1934379"/>
    <lineage>
        <taxon>Eukaryota</taxon>
        <taxon>Fungi</taxon>
        <taxon>Dikarya</taxon>
        <taxon>Ascomycota</taxon>
        <taxon>Pezizomycotina</taxon>
        <taxon>Sordariomycetes</taxon>
        <taxon>Sordariomycetidae</taxon>
        <taxon>Sordariales</taxon>
        <taxon>Chaetomiaceae</taxon>
        <taxon>Dichotomopilus</taxon>
    </lineage>
</organism>
<keyword evidence="1" id="KW-0812">Transmembrane</keyword>
<dbReference type="AlphaFoldDB" id="A0AAN6ZND9"/>
<evidence type="ECO:0000256" key="2">
    <source>
        <dbReference type="SAM" id="SignalP"/>
    </source>
</evidence>
<keyword evidence="1" id="KW-0472">Membrane</keyword>
<gene>
    <name evidence="3" type="ORF">C8A04DRAFT_12324</name>
</gene>
<protein>
    <recommendedName>
        <fullName evidence="5">F-box domain-containing protein</fullName>
    </recommendedName>
</protein>
<evidence type="ECO:0000256" key="1">
    <source>
        <dbReference type="SAM" id="Phobius"/>
    </source>
</evidence>
<feature type="signal peptide" evidence="2">
    <location>
        <begin position="1"/>
        <end position="16"/>
    </location>
</feature>
<dbReference type="EMBL" id="MU853586">
    <property type="protein sequence ID" value="KAK4143466.1"/>
    <property type="molecule type" value="Genomic_DNA"/>
</dbReference>
<dbReference type="GeneID" id="87813917"/>
<feature type="transmembrane region" description="Helical" evidence="1">
    <location>
        <begin position="212"/>
        <end position="230"/>
    </location>
</feature>
<sequence length="509" mass="56902">MPAPGVASCIIRFICAVPTGLSGFNSLVGYMGSKDLGDIFDVIPHGRDFLKGMRILGGAGIATFSWNFLQFGTSPFCRGYLLASIGVVDLALVIPLIIGIALASGFLPGDYGPCETASNWNNGTDGRNFFVVAKASGNFSEDDDANAICHKIVEGWIVSIVVVIIYIICGVLNVRSGCVGEKGTRVEFGSTSQYDLDGFPLLWAVLRLPFRLPFRFLCLVFRIFRGIYIFPSRYTMKYLGRQKRANRTVAHPKGHERQQDLDHKPARHFSRLRLPMELTILIVKDLHYTDLANLRHTSYHFRAVFFGDNDPIQTARDLQEFACADGGPSINCEICKIQTCQGCRHQALIPRSEAFQHLTGCQAACSKCFFIHNCVSRPQPARPGQSWNGGRRFRGASYGLSRAYSPTEPSNSYGSRLSQAEDMSREEICHACLNLPRQKQTEIRDATNLAEIQRQARLPMACFRCRKMLPATGVKWWVNSRTGEECKWFGHPGWTRKNERDCRPKVTHG</sequence>
<comment type="caution">
    <text evidence="3">The sequence shown here is derived from an EMBL/GenBank/DDBJ whole genome shotgun (WGS) entry which is preliminary data.</text>
</comment>
<keyword evidence="1" id="KW-1133">Transmembrane helix</keyword>
<dbReference type="Proteomes" id="UP001302676">
    <property type="component" value="Unassembled WGS sequence"/>
</dbReference>
<feature type="transmembrane region" description="Helical" evidence="1">
    <location>
        <begin position="156"/>
        <end position="174"/>
    </location>
</feature>
<evidence type="ECO:0000313" key="4">
    <source>
        <dbReference type="Proteomes" id="UP001302676"/>
    </source>
</evidence>
<evidence type="ECO:0000313" key="3">
    <source>
        <dbReference type="EMBL" id="KAK4143466.1"/>
    </source>
</evidence>
<dbReference type="RefSeq" id="XP_062636837.1">
    <property type="nucleotide sequence ID" value="XM_062777304.1"/>
</dbReference>
<feature type="transmembrane region" description="Helical" evidence="1">
    <location>
        <begin position="81"/>
        <end position="103"/>
    </location>
</feature>
<evidence type="ECO:0008006" key="5">
    <source>
        <dbReference type="Google" id="ProtNLM"/>
    </source>
</evidence>